<keyword evidence="2" id="KW-0805">Transcription regulation</keyword>
<dbReference type="Gene3D" id="3.40.190.10">
    <property type="entry name" value="Periplasmic binding protein-like II"/>
    <property type="match status" value="2"/>
</dbReference>
<dbReference type="PRINTS" id="PR00039">
    <property type="entry name" value="HTHLYSR"/>
</dbReference>
<keyword evidence="7" id="KW-1185">Reference proteome</keyword>
<proteinExistence type="inferred from homology"/>
<evidence type="ECO:0000313" key="6">
    <source>
        <dbReference type="EMBL" id="GGC50049.1"/>
    </source>
</evidence>
<keyword evidence="3" id="KW-0238">DNA-binding</keyword>
<dbReference type="InterPro" id="IPR036390">
    <property type="entry name" value="WH_DNA-bd_sf"/>
</dbReference>
<dbReference type="Pfam" id="PF00126">
    <property type="entry name" value="HTH_1"/>
    <property type="match status" value="1"/>
</dbReference>
<name>A0A916TZZ5_9HYPH</name>
<dbReference type="InterPro" id="IPR000847">
    <property type="entry name" value="LysR_HTH_N"/>
</dbReference>
<dbReference type="Gene3D" id="1.10.10.10">
    <property type="entry name" value="Winged helix-like DNA-binding domain superfamily/Winged helix DNA-binding domain"/>
    <property type="match status" value="1"/>
</dbReference>
<evidence type="ECO:0000256" key="4">
    <source>
        <dbReference type="ARBA" id="ARBA00023163"/>
    </source>
</evidence>
<dbReference type="PROSITE" id="PS50931">
    <property type="entry name" value="HTH_LYSR"/>
    <property type="match status" value="1"/>
</dbReference>
<accession>A0A916TZZ5</accession>
<sequence length="318" mass="34408">MRLPQRLSPARRTAYAALVRPLPPFRSIEAFVAAARAGSLTAAAAELGLSVPALSRRIQALEQDLGQPLLRRLPRGVTPTPRGATYLTDAGEAIDRLRAATHALREGPERPRVRVSLIPSLATSWLMPRLRRFHALHPSIEVELDPSQDYADLDGGAFDFAIRLGELAPAGIPSEPLLDVHVHPVCDPTLAASGALRTPADLAHQALLGPGHRPEFWPEWARAHALDPAALEPIRRIDGLLLYEAAASGMGVAIALDAVVAPYLASGRLVRPFEAPVRSSRSFRLLSPRLRRSSRPARIFRTWLLAEAARATVTAPPA</sequence>
<protein>
    <submittedName>
        <fullName evidence="6">LysR family transcriptional regulator</fullName>
    </submittedName>
</protein>
<evidence type="ECO:0000256" key="3">
    <source>
        <dbReference type="ARBA" id="ARBA00023125"/>
    </source>
</evidence>
<dbReference type="FunFam" id="1.10.10.10:FF:000001">
    <property type="entry name" value="LysR family transcriptional regulator"/>
    <property type="match status" value="1"/>
</dbReference>
<comment type="caution">
    <text evidence="6">The sequence shown here is derived from an EMBL/GenBank/DDBJ whole genome shotgun (WGS) entry which is preliminary data.</text>
</comment>
<dbReference type="InterPro" id="IPR036388">
    <property type="entry name" value="WH-like_DNA-bd_sf"/>
</dbReference>
<feature type="domain" description="HTH lysR-type" evidence="5">
    <location>
        <begin position="23"/>
        <end position="80"/>
    </location>
</feature>
<dbReference type="EMBL" id="BMGG01000001">
    <property type="protein sequence ID" value="GGC50049.1"/>
    <property type="molecule type" value="Genomic_DNA"/>
</dbReference>
<dbReference type="GO" id="GO:0043565">
    <property type="term" value="F:sequence-specific DNA binding"/>
    <property type="evidence" value="ECO:0007669"/>
    <property type="project" value="TreeGrafter"/>
</dbReference>
<dbReference type="CDD" id="cd08432">
    <property type="entry name" value="PBP2_GcdR_TrpI_HvrB_AmpR_like"/>
    <property type="match status" value="1"/>
</dbReference>
<keyword evidence="4" id="KW-0804">Transcription</keyword>
<dbReference type="InterPro" id="IPR058163">
    <property type="entry name" value="LysR-type_TF_proteobact-type"/>
</dbReference>
<organism evidence="6 7">
    <name type="scientific">Chelatococcus reniformis</name>
    <dbReference type="NCBI Taxonomy" id="1494448"/>
    <lineage>
        <taxon>Bacteria</taxon>
        <taxon>Pseudomonadati</taxon>
        <taxon>Pseudomonadota</taxon>
        <taxon>Alphaproteobacteria</taxon>
        <taxon>Hyphomicrobiales</taxon>
        <taxon>Chelatococcaceae</taxon>
        <taxon>Chelatococcus</taxon>
    </lineage>
</organism>
<evidence type="ECO:0000256" key="2">
    <source>
        <dbReference type="ARBA" id="ARBA00023015"/>
    </source>
</evidence>
<dbReference type="SUPFAM" id="SSF53850">
    <property type="entry name" value="Periplasmic binding protein-like II"/>
    <property type="match status" value="1"/>
</dbReference>
<dbReference type="InterPro" id="IPR005119">
    <property type="entry name" value="LysR_subst-bd"/>
</dbReference>
<dbReference type="Proteomes" id="UP000637002">
    <property type="component" value="Unassembled WGS sequence"/>
</dbReference>
<reference evidence="6" key="2">
    <citation type="submission" date="2020-09" db="EMBL/GenBank/DDBJ databases">
        <authorList>
            <person name="Sun Q."/>
            <person name="Zhou Y."/>
        </authorList>
    </citation>
    <scope>NUCLEOTIDE SEQUENCE</scope>
    <source>
        <strain evidence="6">CGMCC 1.12919</strain>
    </source>
</reference>
<evidence type="ECO:0000256" key="1">
    <source>
        <dbReference type="ARBA" id="ARBA00009437"/>
    </source>
</evidence>
<dbReference type="GO" id="GO:0003700">
    <property type="term" value="F:DNA-binding transcription factor activity"/>
    <property type="evidence" value="ECO:0007669"/>
    <property type="project" value="InterPro"/>
</dbReference>
<dbReference type="PANTHER" id="PTHR30537:SF74">
    <property type="entry name" value="HTH-TYPE TRANSCRIPTIONAL REGULATOR TRPI"/>
    <property type="match status" value="1"/>
</dbReference>
<comment type="similarity">
    <text evidence="1">Belongs to the LysR transcriptional regulatory family.</text>
</comment>
<evidence type="ECO:0000313" key="7">
    <source>
        <dbReference type="Proteomes" id="UP000637002"/>
    </source>
</evidence>
<dbReference type="AlphaFoldDB" id="A0A916TZZ5"/>
<dbReference type="PANTHER" id="PTHR30537">
    <property type="entry name" value="HTH-TYPE TRANSCRIPTIONAL REGULATOR"/>
    <property type="match status" value="1"/>
</dbReference>
<dbReference type="GO" id="GO:0006351">
    <property type="term" value="P:DNA-templated transcription"/>
    <property type="evidence" value="ECO:0007669"/>
    <property type="project" value="TreeGrafter"/>
</dbReference>
<reference evidence="6" key="1">
    <citation type="journal article" date="2014" name="Int. J. Syst. Evol. Microbiol.">
        <title>Complete genome sequence of Corynebacterium casei LMG S-19264T (=DSM 44701T), isolated from a smear-ripened cheese.</title>
        <authorList>
            <consortium name="US DOE Joint Genome Institute (JGI-PGF)"/>
            <person name="Walter F."/>
            <person name="Albersmeier A."/>
            <person name="Kalinowski J."/>
            <person name="Ruckert C."/>
        </authorList>
    </citation>
    <scope>NUCLEOTIDE SEQUENCE</scope>
    <source>
        <strain evidence="6">CGMCC 1.12919</strain>
    </source>
</reference>
<dbReference type="Pfam" id="PF03466">
    <property type="entry name" value="LysR_substrate"/>
    <property type="match status" value="1"/>
</dbReference>
<gene>
    <name evidence="6" type="primary">ampR</name>
    <name evidence="6" type="ORF">GCM10010994_06420</name>
</gene>
<dbReference type="SUPFAM" id="SSF46785">
    <property type="entry name" value="Winged helix' DNA-binding domain"/>
    <property type="match status" value="1"/>
</dbReference>
<evidence type="ECO:0000259" key="5">
    <source>
        <dbReference type="PROSITE" id="PS50931"/>
    </source>
</evidence>